<name>A0A1H9VCQ4_9PSEU</name>
<protein>
    <submittedName>
        <fullName evidence="3">Uncharacterized protein</fullName>
    </submittedName>
</protein>
<evidence type="ECO:0000313" key="3">
    <source>
        <dbReference type="EMBL" id="SES19368.1"/>
    </source>
</evidence>
<dbReference type="EMBL" id="FOGI01000008">
    <property type="protein sequence ID" value="SES19368.1"/>
    <property type="molecule type" value="Genomic_DNA"/>
</dbReference>
<sequence>MRPHTRTLGAVAVLLATLPMTAAAHQAALVTHSPHGSARPTPPPALTPAEPLHCPLLD</sequence>
<feature type="region of interest" description="Disordered" evidence="1">
    <location>
        <begin position="30"/>
        <end position="58"/>
    </location>
</feature>
<keyword evidence="4" id="KW-1185">Reference proteome</keyword>
<feature type="signal peptide" evidence="2">
    <location>
        <begin position="1"/>
        <end position="22"/>
    </location>
</feature>
<evidence type="ECO:0000313" key="4">
    <source>
        <dbReference type="Proteomes" id="UP000199051"/>
    </source>
</evidence>
<dbReference type="Proteomes" id="UP000199051">
    <property type="component" value="Unassembled WGS sequence"/>
</dbReference>
<feature type="chain" id="PRO_5038530577" evidence="2">
    <location>
        <begin position="23"/>
        <end position="58"/>
    </location>
</feature>
<dbReference type="AlphaFoldDB" id="A0A1H9VCQ4"/>
<gene>
    <name evidence="3" type="ORF">SAMN04487818_108261</name>
</gene>
<dbReference type="RefSeq" id="WP_177215658.1">
    <property type="nucleotide sequence ID" value="NZ_FOGI01000008.1"/>
</dbReference>
<proteinExistence type="predicted"/>
<accession>A0A1H9VCQ4</accession>
<keyword evidence="2" id="KW-0732">Signal</keyword>
<evidence type="ECO:0000256" key="1">
    <source>
        <dbReference type="SAM" id="MobiDB-lite"/>
    </source>
</evidence>
<evidence type="ECO:0000256" key="2">
    <source>
        <dbReference type="SAM" id="SignalP"/>
    </source>
</evidence>
<reference evidence="4" key="1">
    <citation type="submission" date="2016-10" db="EMBL/GenBank/DDBJ databases">
        <authorList>
            <person name="Varghese N."/>
            <person name="Submissions S."/>
        </authorList>
    </citation>
    <scope>NUCLEOTIDE SEQUENCE [LARGE SCALE GENOMIC DNA]</scope>
    <source>
        <strain evidence="4">DSM 44260</strain>
    </source>
</reference>
<organism evidence="3 4">
    <name type="scientific">Actinokineospora terrae</name>
    <dbReference type="NCBI Taxonomy" id="155974"/>
    <lineage>
        <taxon>Bacteria</taxon>
        <taxon>Bacillati</taxon>
        <taxon>Actinomycetota</taxon>
        <taxon>Actinomycetes</taxon>
        <taxon>Pseudonocardiales</taxon>
        <taxon>Pseudonocardiaceae</taxon>
        <taxon>Actinokineospora</taxon>
    </lineage>
</organism>